<gene>
    <name evidence="1" type="ORF">EYF80_039778</name>
</gene>
<keyword evidence="2" id="KW-1185">Reference proteome</keyword>
<dbReference type="AlphaFoldDB" id="A0A4Z2G915"/>
<dbReference type="EMBL" id="SRLO01000633">
    <property type="protein sequence ID" value="TNN50037.1"/>
    <property type="molecule type" value="Genomic_DNA"/>
</dbReference>
<evidence type="ECO:0000313" key="1">
    <source>
        <dbReference type="EMBL" id="TNN50037.1"/>
    </source>
</evidence>
<dbReference type="Proteomes" id="UP000314294">
    <property type="component" value="Unassembled WGS sequence"/>
</dbReference>
<reference evidence="1 2" key="1">
    <citation type="submission" date="2019-03" db="EMBL/GenBank/DDBJ databases">
        <title>First draft genome of Liparis tanakae, snailfish: a comprehensive survey of snailfish specific genes.</title>
        <authorList>
            <person name="Kim W."/>
            <person name="Song I."/>
            <person name="Jeong J.-H."/>
            <person name="Kim D."/>
            <person name="Kim S."/>
            <person name="Ryu S."/>
            <person name="Song J.Y."/>
            <person name="Lee S.K."/>
        </authorList>
    </citation>
    <scope>NUCLEOTIDE SEQUENCE [LARGE SCALE GENOMIC DNA]</scope>
    <source>
        <tissue evidence="1">Muscle</tissue>
    </source>
</reference>
<organism evidence="1 2">
    <name type="scientific">Liparis tanakae</name>
    <name type="common">Tanaka's snailfish</name>
    <dbReference type="NCBI Taxonomy" id="230148"/>
    <lineage>
        <taxon>Eukaryota</taxon>
        <taxon>Metazoa</taxon>
        <taxon>Chordata</taxon>
        <taxon>Craniata</taxon>
        <taxon>Vertebrata</taxon>
        <taxon>Euteleostomi</taxon>
        <taxon>Actinopterygii</taxon>
        <taxon>Neopterygii</taxon>
        <taxon>Teleostei</taxon>
        <taxon>Neoteleostei</taxon>
        <taxon>Acanthomorphata</taxon>
        <taxon>Eupercaria</taxon>
        <taxon>Perciformes</taxon>
        <taxon>Cottioidei</taxon>
        <taxon>Cottales</taxon>
        <taxon>Liparidae</taxon>
        <taxon>Liparis</taxon>
    </lineage>
</organism>
<name>A0A4Z2G915_9TELE</name>
<proteinExistence type="predicted"/>
<sequence>MCGIARELTVEQLEDAVVLLLQLQVKVGAVAQHDALTPRRLQEAEDPEGQIQNQAHPGLDWARSEVHGHGLNDVDLRGGKSFRLRAGNHRNTSTHLHLAKVQRVAQVVSINHGDAHVAHCGHHAFHGHRGYSRVGAGPAEVSAPSSGLPRATGNTRQHVQNYSSRFEGRVDQSQAFFERFDAMVRSIHRGLQELQTGHGKVRVSISADRTVLNVQFILITRHRELWTHNDTGLHRRLNDFVSDGRSRQQVDVVRGTQQDVLENQESDFRSTHILWHSYRGMDDSNDKWTSLLHDG</sequence>
<comment type="caution">
    <text evidence="1">The sequence shown here is derived from an EMBL/GenBank/DDBJ whole genome shotgun (WGS) entry which is preliminary data.</text>
</comment>
<protein>
    <submittedName>
        <fullName evidence="1">Uncharacterized protein</fullName>
    </submittedName>
</protein>
<accession>A0A4Z2G915</accession>
<evidence type="ECO:0000313" key="2">
    <source>
        <dbReference type="Proteomes" id="UP000314294"/>
    </source>
</evidence>